<protein>
    <submittedName>
        <fullName evidence="3">Uncharacterized protein</fullName>
    </submittedName>
</protein>
<dbReference type="AlphaFoldDB" id="A0A1Y1QA58"/>
<organism evidence="3 4">
    <name type="scientific">Thiothrix lacustris</name>
    <dbReference type="NCBI Taxonomy" id="525917"/>
    <lineage>
        <taxon>Bacteria</taxon>
        <taxon>Pseudomonadati</taxon>
        <taxon>Pseudomonadota</taxon>
        <taxon>Gammaproteobacteria</taxon>
        <taxon>Thiotrichales</taxon>
        <taxon>Thiotrichaceae</taxon>
        <taxon>Thiothrix</taxon>
    </lineage>
</organism>
<name>A0A1Y1QA58_9GAMM</name>
<dbReference type="Proteomes" id="UP000192491">
    <property type="component" value="Unassembled WGS sequence"/>
</dbReference>
<evidence type="ECO:0000313" key="3">
    <source>
        <dbReference type="EMBL" id="OQX01054.1"/>
    </source>
</evidence>
<evidence type="ECO:0000256" key="1">
    <source>
        <dbReference type="SAM" id="Coils"/>
    </source>
</evidence>
<evidence type="ECO:0000256" key="2">
    <source>
        <dbReference type="SAM" id="Phobius"/>
    </source>
</evidence>
<keyword evidence="1" id="KW-0175">Coiled coil</keyword>
<evidence type="ECO:0000313" key="4">
    <source>
        <dbReference type="Proteomes" id="UP000192491"/>
    </source>
</evidence>
<dbReference type="SUPFAM" id="SSF57997">
    <property type="entry name" value="Tropomyosin"/>
    <property type="match status" value="1"/>
</dbReference>
<sequence>MFYLVSQIALILAIAVLAGLGVGWWVRGLLPTGGRLSAKTLPDDPFDARFRLEQCHRDNSALRRDLKEAEAQVEKLQGRLENAETSDGDVQERLETAEIRVQALMEDLQLRDDTVAALEQELLLLRSKA</sequence>
<proteinExistence type="predicted"/>
<accession>A0A1Y1QA58</accession>
<reference evidence="3 4" key="1">
    <citation type="submission" date="2017-01" db="EMBL/GenBank/DDBJ databases">
        <title>Novel large sulfur bacteria in the metagenomes of groundwater-fed chemosynthetic microbial mats in the Lake Huron basin.</title>
        <authorList>
            <person name="Sharrar A.M."/>
            <person name="Flood B.E."/>
            <person name="Bailey J.V."/>
            <person name="Jones D.S."/>
            <person name="Biddanda B."/>
            <person name="Ruberg S.A."/>
            <person name="Marcus D.N."/>
            <person name="Dick G.J."/>
        </authorList>
    </citation>
    <scope>NUCLEOTIDE SEQUENCE [LARGE SCALE GENOMIC DNA]</scope>
    <source>
        <strain evidence="3">A8</strain>
    </source>
</reference>
<comment type="caution">
    <text evidence="3">The sequence shown here is derived from an EMBL/GenBank/DDBJ whole genome shotgun (WGS) entry which is preliminary data.</text>
</comment>
<keyword evidence="2" id="KW-0472">Membrane</keyword>
<dbReference type="EMBL" id="MTEJ01000609">
    <property type="protein sequence ID" value="OQX01054.1"/>
    <property type="molecule type" value="Genomic_DNA"/>
</dbReference>
<keyword evidence="2" id="KW-1133">Transmembrane helix</keyword>
<feature type="coiled-coil region" evidence="1">
    <location>
        <begin position="52"/>
        <end position="121"/>
    </location>
</feature>
<keyword evidence="2" id="KW-0812">Transmembrane</keyword>
<feature type="transmembrane region" description="Helical" evidence="2">
    <location>
        <begin position="6"/>
        <end position="26"/>
    </location>
</feature>
<gene>
    <name evidence="3" type="ORF">BWK73_47305</name>
</gene>
<dbReference type="Gene3D" id="1.20.1480.30">
    <property type="entry name" value="Designed four-helix bundle protein"/>
    <property type="match status" value="1"/>
</dbReference>